<feature type="repeat" description="ANK" evidence="3">
    <location>
        <begin position="145"/>
        <end position="179"/>
    </location>
</feature>
<feature type="repeat" description="ANK" evidence="3">
    <location>
        <begin position="75"/>
        <end position="109"/>
    </location>
</feature>
<keyword evidence="1" id="KW-0677">Repeat</keyword>
<dbReference type="Pfam" id="PF00023">
    <property type="entry name" value="Ank"/>
    <property type="match status" value="1"/>
</dbReference>
<evidence type="ECO:0000256" key="1">
    <source>
        <dbReference type="ARBA" id="ARBA00022737"/>
    </source>
</evidence>
<dbReference type="EMBL" id="JAEPQZ010000010">
    <property type="protein sequence ID" value="KAG2176441.1"/>
    <property type="molecule type" value="Genomic_DNA"/>
</dbReference>
<evidence type="ECO:0000256" key="2">
    <source>
        <dbReference type="ARBA" id="ARBA00023043"/>
    </source>
</evidence>
<protein>
    <submittedName>
        <fullName evidence="4">Uncharacterized protein</fullName>
    </submittedName>
</protein>
<organism evidence="4 5">
    <name type="scientific">Mortierella isabellina</name>
    <name type="common">Filamentous fungus</name>
    <name type="synonym">Umbelopsis isabellina</name>
    <dbReference type="NCBI Taxonomy" id="91625"/>
    <lineage>
        <taxon>Eukaryota</taxon>
        <taxon>Fungi</taxon>
        <taxon>Fungi incertae sedis</taxon>
        <taxon>Mucoromycota</taxon>
        <taxon>Mucoromycotina</taxon>
        <taxon>Umbelopsidomycetes</taxon>
        <taxon>Umbelopsidales</taxon>
        <taxon>Umbelopsidaceae</taxon>
        <taxon>Umbelopsis</taxon>
    </lineage>
</organism>
<evidence type="ECO:0000313" key="5">
    <source>
        <dbReference type="Proteomes" id="UP000654370"/>
    </source>
</evidence>
<evidence type="ECO:0000313" key="4">
    <source>
        <dbReference type="EMBL" id="KAG2176441.1"/>
    </source>
</evidence>
<accession>A0A8H7PM45</accession>
<reference evidence="4" key="1">
    <citation type="submission" date="2020-12" db="EMBL/GenBank/DDBJ databases">
        <title>Metabolic potential, ecology and presence of endohyphal bacteria is reflected in genomic diversity of Mucoromycotina.</title>
        <authorList>
            <person name="Muszewska A."/>
            <person name="Okrasinska A."/>
            <person name="Steczkiewicz K."/>
            <person name="Drgas O."/>
            <person name="Orlowska M."/>
            <person name="Perlinska-Lenart U."/>
            <person name="Aleksandrzak-Piekarczyk T."/>
            <person name="Szatraj K."/>
            <person name="Zielenkiewicz U."/>
            <person name="Pilsyk S."/>
            <person name="Malc E."/>
            <person name="Mieczkowski P."/>
            <person name="Kruszewska J.S."/>
            <person name="Biernat P."/>
            <person name="Pawlowska J."/>
        </authorList>
    </citation>
    <scope>NUCLEOTIDE SEQUENCE</scope>
    <source>
        <strain evidence="4">WA0000067209</strain>
    </source>
</reference>
<dbReference type="PANTHER" id="PTHR24180:SF45">
    <property type="entry name" value="POLY [ADP-RIBOSE] POLYMERASE TANKYRASE"/>
    <property type="match status" value="1"/>
</dbReference>
<keyword evidence="5" id="KW-1185">Reference proteome</keyword>
<dbReference type="Gene3D" id="1.25.40.20">
    <property type="entry name" value="Ankyrin repeat-containing domain"/>
    <property type="match status" value="1"/>
</dbReference>
<dbReference type="Proteomes" id="UP000654370">
    <property type="component" value="Unassembled WGS sequence"/>
</dbReference>
<dbReference type="OrthoDB" id="194358at2759"/>
<dbReference type="InterPro" id="IPR036770">
    <property type="entry name" value="Ankyrin_rpt-contain_sf"/>
</dbReference>
<evidence type="ECO:0000256" key="3">
    <source>
        <dbReference type="PROSITE-ProRule" id="PRU00023"/>
    </source>
</evidence>
<comment type="caution">
    <text evidence="4">The sequence shown here is derived from an EMBL/GenBank/DDBJ whole genome shotgun (WGS) entry which is preliminary data.</text>
</comment>
<dbReference type="InterPro" id="IPR002110">
    <property type="entry name" value="Ankyrin_rpt"/>
</dbReference>
<dbReference type="SMART" id="SM00248">
    <property type="entry name" value="ANK"/>
    <property type="match status" value="3"/>
</dbReference>
<proteinExistence type="predicted"/>
<dbReference type="PROSITE" id="PS50088">
    <property type="entry name" value="ANK_REPEAT"/>
    <property type="match status" value="2"/>
</dbReference>
<name>A0A8H7PM45_MORIS</name>
<dbReference type="PANTHER" id="PTHR24180">
    <property type="entry name" value="CYCLIN-DEPENDENT KINASE INHIBITOR 2C-RELATED"/>
    <property type="match status" value="1"/>
</dbReference>
<keyword evidence="2 3" id="KW-0040">ANK repeat</keyword>
<dbReference type="AlphaFoldDB" id="A0A8H7PM45"/>
<gene>
    <name evidence="4" type="ORF">INT43_005681</name>
</gene>
<dbReference type="InterPro" id="IPR051637">
    <property type="entry name" value="Ank_repeat_dom-contain_49"/>
</dbReference>
<sequence>MPWVHYTPFTKQKQKWENRENRRASAIALIEKIPLHEPALGIWEAVRNGDTQAVNYHLATAENAYKLANSVDSDLGYTILYSAVLYQANNIDLLRILLHYGADVDAYTGYNVQAVHTLALQSQDVLEQMTLFLDYGSNPNALDTDHWAPLHYVTRFTEQPMEAIKMLVERGAKLNAKDINRKSPAFGLLANGDLHTELEWMIENGALPHIQGMILDVSTGLTTPGSLLVQAAKYSRVNCITWLLANVKWPAKDLEHAIKVAESRSVKFVQTAKGKNVPTKESSQKTARAARATLLILQRYQQETASMEAEDSDSILMRKISLKLSARQ</sequence>
<dbReference type="SUPFAM" id="SSF48403">
    <property type="entry name" value="Ankyrin repeat"/>
    <property type="match status" value="1"/>
</dbReference>